<accession>W7YMY3</accession>
<proteinExistence type="predicted"/>
<sequence>MSSIYERLLGDEFNRLHPKLQTRYQLDRTREFRAEGMMEEVSGGSKPVRWLLKLGVKFRIFFSERGRDIPFTIRNRVTLDRTGREVVHWDRTFHFGVKQRFFDAIMMLDDHEQEIIDLFGRPSLLGSTLSFHVDDEGAMHIASKKQWLPLMGLRVPLPTFLHGKAYIIESYDDQTDEFRIRVHVYNSLVGTLFEYKGSFREIEGDQV</sequence>
<dbReference type="RefSeq" id="WP_036651705.1">
    <property type="nucleotide sequence ID" value="NZ_BAVZ01000015.1"/>
</dbReference>
<feature type="domain" description="DUF4166" evidence="1">
    <location>
        <begin position="16"/>
        <end position="199"/>
    </location>
</feature>
<evidence type="ECO:0000313" key="2">
    <source>
        <dbReference type="EMBL" id="GAF09817.1"/>
    </source>
</evidence>
<dbReference type="Proteomes" id="UP000019364">
    <property type="component" value="Unassembled WGS sequence"/>
</dbReference>
<dbReference type="Pfam" id="PF13761">
    <property type="entry name" value="DUF4166"/>
    <property type="match status" value="1"/>
</dbReference>
<gene>
    <name evidence="2" type="ORF">JCM16418_3973</name>
</gene>
<dbReference type="OrthoDB" id="2448833at2"/>
<reference evidence="2 3" key="1">
    <citation type="journal article" date="2014" name="Genome Announc.">
        <title>Draft Genome Sequence of Paenibacillus pini JCM 16418T, Isolated from the Rhizosphere of Pine Tree.</title>
        <authorList>
            <person name="Yuki M."/>
            <person name="Oshima K."/>
            <person name="Suda W."/>
            <person name="Oshida Y."/>
            <person name="Kitamura K."/>
            <person name="Iida Y."/>
            <person name="Hattori M."/>
            <person name="Ohkuma M."/>
        </authorList>
    </citation>
    <scope>NUCLEOTIDE SEQUENCE [LARGE SCALE GENOMIC DNA]</scope>
    <source>
        <strain evidence="2 3">JCM 16418</strain>
    </source>
</reference>
<dbReference type="EMBL" id="BAVZ01000015">
    <property type="protein sequence ID" value="GAF09817.1"/>
    <property type="molecule type" value="Genomic_DNA"/>
</dbReference>
<keyword evidence="3" id="KW-1185">Reference proteome</keyword>
<dbReference type="eggNOG" id="ENOG502ZG4P">
    <property type="taxonomic scope" value="Bacteria"/>
</dbReference>
<protein>
    <recommendedName>
        <fullName evidence="1">DUF4166 domain-containing protein</fullName>
    </recommendedName>
</protein>
<organism evidence="2 3">
    <name type="scientific">Paenibacillus pini JCM 16418</name>
    <dbReference type="NCBI Taxonomy" id="1236976"/>
    <lineage>
        <taxon>Bacteria</taxon>
        <taxon>Bacillati</taxon>
        <taxon>Bacillota</taxon>
        <taxon>Bacilli</taxon>
        <taxon>Bacillales</taxon>
        <taxon>Paenibacillaceae</taxon>
        <taxon>Paenibacillus</taxon>
    </lineage>
</organism>
<dbReference type="InterPro" id="IPR025311">
    <property type="entry name" value="DUF4166"/>
</dbReference>
<dbReference type="AlphaFoldDB" id="W7YMY3"/>
<name>W7YMY3_9BACL</name>
<evidence type="ECO:0000259" key="1">
    <source>
        <dbReference type="Pfam" id="PF13761"/>
    </source>
</evidence>
<dbReference type="STRING" id="1236976.JCM16418_3973"/>
<comment type="caution">
    <text evidence="2">The sequence shown here is derived from an EMBL/GenBank/DDBJ whole genome shotgun (WGS) entry which is preliminary data.</text>
</comment>
<evidence type="ECO:0000313" key="3">
    <source>
        <dbReference type="Proteomes" id="UP000019364"/>
    </source>
</evidence>